<keyword evidence="8" id="KW-0055">Arginine biosynthesis</keyword>
<comment type="catalytic activity">
    <reaction evidence="8">
        <text>N(2)-acetyl-L-ornithine + L-glutamate = N-acetyl-L-glutamate + L-ornithine</text>
        <dbReference type="Rhea" id="RHEA:15349"/>
        <dbReference type="ChEBI" id="CHEBI:29985"/>
        <dbReference type="ChEBI" id="CHEBI:44337"/>
        <dbReference type="ChEBI" id="CHEBI:46911"/>
        <dbReference type="ChEBI" id="CHEBI:57805"/>
        <dbReference type="EC" id="2.3.1.35"/>
    </reaction>
</comment>
<feature type="chain" id="PRO_5023487416" description="Arginine biosynthesis bifunctional protein ArgJ beta chain" evidence="8">
    <location>
        <begin position="179"/>
        <end position="383"/>
    </location>
</feature>
<dbReference type="InterPro" id="IPR042195">
    <property type="entry name" value="ArgJ_beta_C"/>
</dbReference>
<keyword evidence="8" id="KW-0511">Multifunctional enzyme</keyword>
<dbReference type="GO" id="GO:0006526">
    <property type="term" value="P:L-arginine biosynthetic process"/>
    <property type="evidence" value="ECO:0007669"/>
    <property type="project" value="UniProtKB-UniRule"/>
</dbReference>
<keyword evidence="5 8" id="KW-0808">Transferase</keyword>
<evidence type="ECO:0000256" key="6">
    <source>
        <dbReference type="ARBA" id="ARBA00022813"/>
    </source>
</evidence>
<reference evidence="9 10" key="1">
    <citation type="submission" date="2016-04" db="EMBL/GenBank/DDBJ databases">
        <title>First whole genome shotgun sequence of the bacterium Enteractinococcus sp. strain UASWS1574.</title>
        <authorList>
            <person name="Crovadore J."/>
            <person name="Chablais R."/>
            <person name="Lefort F."/>
        </authorList>
    </citation>
    <scope>NUCLEOTIDE SEQUENCE [LARGE SCALE GENOMIC DNA]</scope>
    <source>
        <strain evidence="9 10">UASWS1574</strain>
    </source>
</reference>
<dbReference type="Gene3D" id="3.60.70.12">
    <property type="entry name" value="L-amino peptidase D-ALA esterase/amidase"/>
    <property type="match status" value="1"/>
</dbReference>
<dbReference type="SUPFAM" id="SSF56266">
    <property type="entry name" value="DmpA/ArgJ-like"/>
    <property type="match status" value="1"/>
</dbReference>
<dbReference type="GO" id="GO:0004042">
    <property type="term" value="F:L-glutamate N-acetyltransferase activity"/>
    <property type="evidence" value="ECO:0007669"/>
    <property type="project" value="UniProtKB-UniRule"/>
</dbReference>
<evidence type="ECO:0000256" key="7">
    <source>
        <dbReference type="ARBA" id="ARBA00023315"/>
    </source>
</evidence>
<evidence type="ECO:0000313" key="9">
    <source>
        <dbReference type="EMBL" id="OAV51542.1"/>
    </source>
</evidence>
<dbReference type="OrthoDB" id="9804242at2"/>
<comment type="function">
    <text evidence="8">Catalyzes two activities which are involved in the cyclic version of arginine biosynthesis: the synthesis of N-acetylglutamate from glutamate and acetyl-CoA as the acetyl donor, and of ornithine by transacetylation between N(2)-acetylornithine and glutamate.</text>
</comment>
<dbReference type="GO" id="GO:0006592">
    <property type="term" value="P:ornithine biosynthetic process"/>
    <property type="evidence" value="ECO:0007669"/>
    <property type="project" value="TreeGrafter"/>
</dbReference>
<dbReference type="STRING" id="1837282.A6F49_01975"/>
<dbReference type="GO" id="GO:0004358">
    <property type="term" value="F:L-glutamate N-acetyltransferase activity, acting on acetyl-L-ornithine as donor"/>
    <property type="evidence" value="ECO:0007669"/>
    <property type="project" value="UniProtKB-UniRule"/>
</dbReference>
<keyword evidence="4 8" id="KW-0963">Cytoplasm</keyword>
<dbReference type="EC" id="2.3.1.1" evidence="8"/>
<name>A0A1B7LUX8_9MICC</name>
<evidence type="ECO:0000313" key="10">
    <source>
        <dbReference type="Proteomes" id="UP000078292"/>
    </source>
</evidence>
<sequence>MSLIQPAGFTASGIAAGIKASGDLDLALIVNNGPRYDAAGVFTTNRISAAPVRWSQTAIQDGQARAVVLNSGGANACTGVQGDHDAAAMADHTARALDIAADDVLVCSTGLIGERLPMDKVVAGIATAVEALTDDGLVTAAKAIMTTDTVHKTAQAQGTGYTVAGMTKGAGMIAPGMATMLAVVTTDAVVDSALAHELLTEAVRTTFNRADSDGCMSTNDTVLLMASGASDVTPDRDELQALLRTVCGSLARQIIGDAEGSTRDIAVTVHGAATEAEGEDVARAVTRSNLFKTAMFGQDPNWGRIISAVGTTDAQFDPTTLDVAVNDVMVCRNAGIGEDRSLVKFDDREVTVDIYLKAGDHAVTVWTNDLSYDYVRENAEYSS</sequence>
<evidence type="ECO:0000256" key="2">
    <source>
        <dbReference type="ARBA" id="ARBA00006774"/>
    </source>
</evidence>
<dbReference type="HAMAP" id="MF_01106">
    <property type="entry name" value="ArgJ"/>
    <property type="match status" value="1"/>
</dbReference>
<dbReference type="NCBIfam" id="TIGR00120">
    <property type="entry name" value="ArgJ"/>
    <property type="match status" value="1"/>
</dbReference>
<feature type="chain" id="PRO_5023487415" description="Arginine biosynthesis bifunctional protein ArgJ alpha chain" evidence="8">
    <location>
        <begin position="1"/>
        <end position="178"/>
    </location>
</feature>
<dbReference type="Proteomes" id="UP000078292">
    <property type="component" value="Unassembled WGS sequence"/>
</dbReference>
<feature type="binding site" evidence="8">
    <location>
        <position position="146"/>
    </location>
    <ligand>
        <name>substrate</name>
    </ligand>
</feature>
<comment type="caution">
    <text evidence="9">The sequence shown here is derived from an EMBL/GenBank/DDBJ whole genome shotgun (WGS) entry which is preliminary data.</text>
</comment>
<proteinExistence type="inferred from homology"/>
<evidence type="ECO:0000256" key="8">
    <source>
        <dbReference type="HAMAP-Rule" id="MF_01106"/>
    </source>
</evidence>
<dbReference type="FunFam" id="3.10.20.340:FF:000003">
    <property type="entry name" value="Arginine biosynthesis bifunctional protein ArgJ"/>
    <property type="match status" value="1"/>
</dbReference>
<dbReference type="EMBL" id="LXEY01000115">
    <property type="protein sequence ID" value="OAV51542.1"/>
    <property type="molecule type" value="Genomic_DNA"/>
</dbReference>
<feature type="binding site" evidence="8">
    <location>
        <position position="259"/>
    </location>
    <ligand>
        <name>substrate</name>
    </ligand>
</feature>
<keyword evidence="8" id="KW-0028">Amino-acid biosynthesis</keyword>
<evidence type="ECO:0000256" key="1">
    <source>
        <dbReference type="ARBA" id="ARBA00004496"/>
    </source>
</evidence>
<feature type="binding site" evidence="8">
    <location>
        <position position="378"/>
    </location>
    <ligand>
        <name>substrate</name>
    </ligand>
</feature>
<comment type="pathway">
    <text evidence="8">Amino-acid biosynthesis; L-arginine biosynthesis; N(2)-acetyl-L-ornithine from L-glutamate: step 1/4.</text>
</comment>
<dbReference type="AlphaFoldDB" id="A0A1B7LUX8"/>
<feature type="binding site" evidence="8">
    <location>
        <position position="179"/>
    </location>
    <ligand>
        <name>substrate</name>
    </ligand>
</feature>
<dbReference type="InterPro" id="IPR002813">
    <property type="entry name" value="Arg_biosynth_ArgJ"/>
</dbReference>
<comment type="pathway">
    <text evidence="8">Amino-acid biosynthesis; L-arginine biosynthesis; L-ornithine and N-acetyl-L-glutamate from L-glutamate and N(2)-acetyl-L-ornithine (cyclic): step 1/1.</text>
</comment>
<organism evidence="9 10">
    <name type="scientific">Enteractinococcus helveticum</name>
    <dbReference type="NCBI Taxonomy" id="1837282"/>
    <lineage>
        <taxon>Bacteria</taxon>
        <taxon>Bacillati</taxon>
        <taxon>Actinomycetota</taxon>
        <taxon>Actinomycetes</taxon>
        <taxon>Micrococcales</taxon>
        <taxon>Micrococcaceae</taxon>
    </lineage>
</organism>
<feature type="active site" description="Nucleophile" evidence="8">
    <location>
        <position position="179"/>
    </location>
</feature>
<dbReference type="PANTHER" id="PTHR23100">
    <property type="entry name" value="ARGININE BIOSYNTHESIS BIFUNCTIONAL PROTEIN ARGJ"/>
    <property type="match status" value="1"/>
</dbReference>
<dbReference type="Gene3D" id="3.10.20.340">
    <property type="entry name" value="ArgJ beta chain, C-terminal domain"/>
    <property type="match status" value="1"/>
</dbReference>
<protein>
    <recommendedName>
        <fullName evidence="8">Arginine biosynthesis bifunctional protein ArgJ</fullName>
    </recommendedName>
    <domain>
        <recommendedName>
            <fullName evidence="8">Glutamate N-acetyltransferase</fullName>
            <ecNumber evidence="8">2.3.1.35</ecNumber>
        </recommendedName>
        <alternativeName>
            <fullName evidence="8">Ornithine acetyltransferase</fullName>
            <shortName evidence="8">OATase</shortName>
        </alternativeName>
        <alternativeName>
            <fullName evidence="8">Ornithine transacetylase</fullName>
        </alternativeName>
    </domain>
    <domain>
        <recommendedName>
            <fullName evidence="8">Amino-acid acetyltransferase</fullName>
            <ecNumber evidence="8">2.3.1.1</ecNumber>
        </recommendedName>
        <alternativeName>
            <fullName evidence="8">N-acetylglutamate synthase</fullName>
            <shortName evidence="8">AGSase</shortName>
        </alternativeName>
    </domain>
    <component>
        <recommendedName>
            <fullName evidence="8">Arginine biosynthesis bifunctional protein ArgJ alpha chain</fullName>
        </recommendedName>
    </component>
    <component>
        <recommendedName>
            <fullName evidence="8">Arginine biosynthesis bifunctional protein ArgJ beta chain</fullName>
        </recommendedName>
    </component>
</protein>
<comment type="subunit">
    <text evidence="3 8">Heterotetramer of two alpha and two beta chains.</text>
</comment>
<keyword evidence="6 8" id="KW-0068">Autocatalytic cleavage</keyword>
<dbReference type="UniPathway" id="UPA00068">
    <property type="reaction ID" value="UER00106"/>
</dbReference>
<dbReference type="NCBIfam" id="NF003802">
    <property type="entry name" value="PRK05388.1"/>
    <property type="match status" value="1"/>
</dbReference>
<dbReference type="GO" id="GO:0005737">
    <property type="term" value="C:cytoplasm"/>
    <property type="evidence" value="ECO:0007669"/>
    <property type="project" value="UniProtKB-SubCell"/>
</dbReference>
<feature type="binding site" evidence="8">
    <location>
        <position position="383"/>
    </location>
    <ligand>
        <name>substrate</name>
    </ligand>
</feature>
<gene>
    <name evidence="8" type="primary">argJ</name>
    <name evidence="9" type="ORF">A6F49_01975</name>
</gene>
<feature type="site" description="Involved in the stabilization of negative charge on the oxyanion by the formation of the oxyanion hole" evidence="8">
    <location>
        <position position="110"/>
    </location>
</feature>
<dbReference type="PANTHER" id="PTHR23100:SF0">
    <property type="entry name" value="ARGININE BIOSYNTHESIS BIFUNCTIONAL PROTEIN ARGJ, MITOCHONDRIAL"/>
    <property type="match status" value="1"/>
</dbReference>
<evidence type="ECO:0000256" key="4">
    <source>
        <dbReference type="ARBA" id="ARBA00022490"/>
    </source>
</evidence>
<dbReference type="CDD" id="cd02152">
    <property type="entry name" value="OAT"/>
    <property type="match status" value="1"/>
</dbReference>
<comment type="similarity">
    <text evidence="2 8">Belongs to the ArgJ family.</text>
</comment>
<accession>A0A1B7LUX8</accession>
<keyword evidence="7 8" id="KW-0012">Acyltransferase</keyword>
<feature type="site" description="Involved in the stabilization of negative charge on the oxyanion by the formation of the oxyanion hole" evidence="8">
    <location>
        <position position="109"/>
    </location>
</feature>
<comment type="catalytic activity">
    <reaction evidence="8">
        <text>L-glutamate + acetyl-CoA = N-acetyl-L-glutamate + CoA + H(+)</text>
        <dbReference type="Rhea" id="RHEA:24292"/>
        <dbReference type="ChEBI" id="CHEBI:15378"/>
        <dbReference type="ChEBI" id="CHEBI:29985"/>
        <dbReference type="ChEBI" id="CHEBI:44337"/>
        <dbReference type="ChEBI" id="CHEBI:57287"/>
        <dbReference type="ChEBI" id="CHEBI:57288"/>
        <dbReference type="EC" id="2.3.1.1"/>
    </reaction>
</comment>
<evidence type="ECO:0000256" key="5">
    <source>
        <dbReference type="ARBA" id="ARBA00022679"/>
    </source>
</evidence>
<feature type="binding site" evidence="8">
    <location>
        <position position="168"/>
    </location>
    <ligand>
        <name>substrate</name>
    </ligand>
</feature>
<dbReference type="RefSeq" id="WP_043055731.1">
    <property type="nucleotide sequence ID" value="NZ_LXEY01000115.1"/>
</dbReference>
<dbReference type="Pfam" id="PF01960">
    <property type="entry name" value="ArgJ"/>
    <property type="match status" value="1"/>
</dbReference>
<comment type="subcellular location">
    <subcellularLocation>
        <location evidence="1 8">Cytoplasm</location>
    </subcellularLocation>
</comment>
<evidence type="ECO:0000256" key="3">
    <source>
        <dbReference type="ARBA" id="ARBA00011475"/>
    </source>
</evidence>
<dbReference type="EC" id="2.3.1.35" evidence="8"/>
<keyword evidence="10" id="KW-1185">Reference proteome</keyword>
<dbReference type="InterPro" id="IPR016117">
    <property type="entry name" value="ArgJ-like_dom_sf"/>
</dbReference>
<feature type="site" description="Cleavage; by autolysis" evidence="8">
    <location>
        <begin position="178"/>
        <end position="179"/>
    </location>
</feature>